<evidence type="ECO:0000313" key="6">
    <source>
        <dbReference type="Proteomes" id="UP001066276"/>
    </source>
</evidence>
<comment type="caution">
    <text evidence="5">The sequence shown here is derived from an EMBL/GenBank/DDBJ whole genome shotgun (WGS) entry which is preliminary data.</text>
</comment>
<dbReference type="GO" id="GO:0005634">
    <property type="term" value="C:nucleus"/>
    <property type="evidence" value="ECO:0007669"/>
    <property type="project" value="UniProtKB-SubCell"/>
</dbReference>
<evidence type="ECO:0000313" key="5">
    <source>
        <dbReference type="EMBL" id="KAJ1137125.1"/>
    </source>
</evidence>
<feature type="region of interest" description="Disordered" evidence="3">
    <location>
        <begin position="154"/>
        <end position="187"/>
    </location>
</feature>
<dbReference type="Pfam" id="PF04825">
    <property type="entry name" value="Rad21_Rec8_N"/>
    <property type="match status" value="1"/>
</dbReference>
<protein>
    <recommendedName>
        <fullName evidence="4">Rad21/Rec8-like protein N-terminal domain-containing protein</fullName>
    </recommendedName>
</protein>
<dbReference type="CDD" id="cd21794">
    <property type="entry name" value="Rad21_Rec8_M_Rec8"/>
    <property type="match status" value="1"/>
</dbReference>
<evidence type="ECO:0000256" key="2">
    <source>
        <dbReference type="ARBA" id="ARBA00023242"/>
    </source>
</evidence>
<sequence length="589" mass="67501">MVLVKVPKCLSTLAATRGTKVVKREYLKVNVTKTCEEIIAYILVQVQPSSPGGQRPRFSLYLSSQLGYGVVCVYHKQCDYLIDEIKVTLERLHRYQKQQRIDMTLPEQPAGLLLPDHLGMMESLEDAPDPFFGVMEVEPSLPSPMNIPQIRHLLETPSPERRRLEHTPPRPRTRKPAIDRDLQSSPEKITLVEEVSIKMPEVEFDRDLQEITTHELEFLMAEEVPIQPPEEPIQPRERRATPRRKPSVYEPVEKGRAPELEVSMAPVSPISRLPEEPGPELDSVILLDEVTGEPIIVPPAPEPPELPTEVTPIEPQVPSLQQAELSPAVVERPRSPQLELADIYELPGAGPRRRRRQLRFIDQVTQIPPEVIKQLLEDAQAHCQTRPPVELPHKRRKNPKELLNNPTYDRWIPPELRCLWSRCAQVEAVDYDRLRAAAAAEEEEKEAEEERKRQQESVSELELLREEEQTAPLLLSSEITLETSEEERSRVMMMTPEERRATMEVEEPTLPIVFEQPEPMISEPQVDSEQITPEFVHRMLHHQIEQFGETDFETLVPYNFSRLIAGKIFFCCLVGKRPVTDLGSQFISA</sequence>
<dbReference type="PANTHER" id="PTHR12585">
    <property type="entry name" value="SCC1 / RAD21 FAMILY MEMBER"/>
    <property type="match status" value="1"/>
</dbReference>
<feature type="domain" description="Rad21/Rec8-like protein N-terminal" evidence="4">
    <location>
        <begin position="13"/>
        <end position="104"/>
    </location>
</feature>
<dbReference type="InterPro" id="IPR039781">
    <property type="entry name" value="Rad21/Rec8-like"/>
</dbReference>
<evidence type="ECO:0000256" key="3">
    <source>
        <dbReference type="SAM" id="MobiDB-lite"/>
    </source>
</evidence>
<proteinExistence type="predicted"/>
<keyword evidence="2" id="KW-0539">Nucleus</keyword>
<evidence type="ECO:0000256" key="1">
    <source>
        <dbReference type="ARBA" id="ARBA00004123"/>
    </source>
</evidence>
<feature type="region of interest" description="Disordered" evidence="3">
    <location>
        <begin position="442"/>
        <end position="465"/>
    </location>
</feature>
<dbReference type="PANTHER" id="PTHR12585:SF27">
    <property type="entry name" value="MEIOTIC RECOMBINATION PROTEIN REC8 HOMOLOG"/>
    <property type="match status" value="1"/>
</dbReference>
<organism evidence="5 6">
    <name type="scientific">Pleurodeles waltl</name>
    <name type="common">Iberian ribbed newt</name>
    <dbReference type="NCBI Taxonomy" id="8319"/>
    <lineage>
        <taxon>Eukaryota</taxon>
        <taxon>Metazoa</taxon>
        <taxon>Chordata</taxon>
        <taxon>Craniata</taxon>
        <taxon>Vertebrata</taxon>
        <taxon>Euteleostomi</taxon>
        <taxon>Amphibia</taxon>
        <taxon>Batrachia</taxon>
        <taxon>Caudata</taxon>
        <taxon>Salamandroidea</taxon>
        <taxon>Salamandridae</taxon>
        <taxon>Pleurodelinae</taxon>
        <taxon>Pleurodeles</taxon>
    </lineage>
</organism>
<evidence type="ECO:0000259" key="4">
    <source>
        <dbReference type="Pfam" id="PF04825"/>
    </source>
</evidence>
<dbReference type="AlphaFoldDB" id="A0AAV7QDC6"/>
<dbReference type="GO" id="GO:0006302">
    <property type="term" value="P:double-strand break repair"/>
    <property type="evidence" value="ECO:0007669"/>
    <property type="project" value="TreeGrafter"/>
</dbReference>
<dbReference type="InterPro" id="IPR006910">
    <property type="entry name" value="Rad21_Rec8_N"/>
</dbReference>
<gene>
    <name evidence="5" type="ORF">NDU88_003538</name>
</gene>
<feature type="region of interest" description="Disordered" evidence="3">
    <location>
        <begin position="226"/>
        <end position="248"/>
    </location>
</feature>
<comment type="subcellular location">
    <subcellularLocation>
        <location evidence="1">Nucleus</location>
    </subcellularLocation>
</comment>
<keyword evidence="6" id="KW-1185">Reference proteome</keyword>
<dbReference type="GO" id="GO:0030893">
    <property type="term" value="C:meiotic cohesin complex"/>
    <property type="evidence" value="ECO:0007669"/>
    <property type="project" value="TreeGrafter"/>
</dbReference>
<name>A0AAV7QDC6_PLEWA</name>
<dbReference type="EMBL" id="JANPWB010000010">
    <property type="protein sequence ID" value="KAJ1137125.1"/>
    <property type="molecule type" value="Genomic_DNA"/>
</dbReference>
<accession>A0AAV7QDC6</accession>
<dbReference type="Proteomes" id="UP001066276">
    <property type="component" value="Chromosome 6"/>
</dbReference>
<reference evidence="5" key="1">
    <citation type="journal article" date="2022" name="bioRxiv">
        <title>Sequencing and chromosome-scale assembly of the giantPleurodeles waltlgenome.</title>
        <authorList>
            <person name="Brown T."/>
            <person name="Elewa A."/>
            <person name="Iarovenko S."/>
            <person name="Subramanian E."/>
            <person name="Araus A.J."/>
            <person name="Petzold A."/>
            <person name="Susuki M."/>
            <person name="Suzuki K.-i.T."/>
            <person name="Hayashi T."/>
            <person name="Toyoda A."/>
            <person name="Oliveira C."/>
            <person name="Osipova E."/>
            <person name="Leigh N.D."/>
            <person name="Simon A."/>
            <person name="Yun M.H."/>
        </authorList>
    </citation>
    <scope>NUCLEOTIDE SEQUENCE</scope>
    <source>
        <strain evidence="5">20211129_DDA</strain>
        <tissue evidence="5">Liver</tissue>
    </source>
</reference>
<feature type="compositionally biased region" description="Basic and acidic residues" evidence="3">
    <location>
        <begin position="154"/>
        <end position="168"/>
    </location>
</feature>
<dbReference type="GO" id="GO:0051177">
    <property type="term" value="P:meiotic sister chromatid cohesion"/>
    <property type="evidence" value="ECO:0007669"/>
    <property type="project" value="TreeGrafter"/>
</dbReference>
<dbReference type="GO" id="GO:0003682">
    <property type="term" value="F:chromatin binding"/>
    <property type="evidence" value="ECO:0007669"/>
    <property type="project" value="TreeGrafter"/>
</dbReference>